<keyword evidence="2" id="KW-0812">Transmembrane</keyword>
<feature type="transmembrane region" description="Helical" evidence="2">
    <location>
        <begin position="220"/>
        <end position="241"/>
    </location>
</feature>
<feature type="transmembrane region" description="Helical" evidence="2">
    <location>
        <begin position="285"/>
        <end position="302"/>
    </location>
</feature>
<proteinExistence type="predicted"/>
<comment type="caution">
    <text evidence="3">The sequence shown here is derived from an EMBL/GenBank/DDBJ whole genome shotgun (WGS) entry which is preliminary data.</text>
</comment>
<feature type="transmembrane region" description="Helical" evidence="2">
    <location>
        <begin position="91"/>
        <end position="122"/>
    </location>
</feature>
<keyword evidence="2" id="KW-0472">Membrane</keyword>
<name>A0ABP8UCD4_9ACTN</name>
<evidence type="ECO:0000256" key="2">
    <source>
        <dbReference type="SAM" id="Phobius"/>
    </source>
</evidence>
<evidence type="ECO:0000256" key="1">
    <source>
        <dbReference type="SAM" id="MobiDB-lite"/>
    </source>
</evidence>
<evidence type="ECO:0008006" key="5">
    <source>
        <dbReference type="Google" id="ProtNLM"/>
    </source>
</evidence>
<reference evidence="4" key="1">
    <citation type="journal article" date="2019" name="Int. J. Syst. Evol. Microbiol.">
        <title>The Global Catalogue of Microorganisms (GCM) 10K type strain sequencing project: providing services to taxonomists for standard genome sequencing and annotation.</title>
        <authorList>
            <consortium name="The Broad Institute Genomics Platform"/>
            <consortium name="The Broad Institute Genome Sequencing Center for Infectious Disease"/>
            <person name="Wu L."/>
            <person name="Ma J."/>
        </authorList>
    </citation>
    <scope>NUCLEOTIDE SEQUENCE [LARGE SCALE GENOMIC DNA]</scope>
    <source>
        <strain evidence="4">JCM 17939</strain>
    </source>
</reference>
<keyword evidence="4" id="KW-1185">Reference proteome</keyword>
<feature type="transmembrane region" description="Helical" evidence="2">
    <location>
        <begin position="374"/>
        <end position="395"/>
    </location>
</feature>
<dbReference type="RefSeq" id="WP_345431884.1">
    <property type="nucleotide sequence ID" value="NZ_BAABHK010000004.1"/>
</dbReference>
<gene>
    <name evidence="3" type="ORF">GCM10023196_034970</name>
</gene>
<feature type="region of interest" description="Disordered" evidence="1">
    <location>
        <begin position="401"/>
        <end position="423"/>
    </location>
</feature>
<feature type="transmembrane region" description="Helical" evidence="2">
    <location>
        <begin position="187"/>
        <end position="213"/>
    </location>
</feature>
<dbReference type="EMBL" id="BAABHK010000004">
    <property type="protein sequence ID" value="GAA4626494.1"/>
    <property type="molecule type" value="Genomic_DNA"/>
</dbReference>
<accession>A0ABP8UCD4</accession>
<feature type="transmembrane region" description="Helical" evidence="2">
    <location>
        <begin position="314"/>
        <end position="336"/>
    </location>
</feature>
<feature type="transmembrane region" description="Helical" evidence="2">
    <location>
        <begin position="343"/>
        <end position="362"/>
    </location>
</feature>
<feature type="transmembrane region" description="Helical" evidence="2">
    <location>
        <begin position="143"/>
        <end position="167"/>
    </location>
</feature>
<evidence type="ECO:0000313" key="3">
    <source>
        <dbReference type="EMBL" id="GAA4626494.1"/>
    </source>
</evidence>
<protein>
    <recommendedName>
        <fullName evidence="5">DUF2029 domain-containing protein</fullName>
    </recommendedName>
</protein>
<evidence type="ECO:0000313" key="4">
    <source>
        <dbReference type="Proteomes" id="UP001501442"/>
    </source>
</evidence>
<dbReference type="Proteomes" id="UP001501442">
    <property type="component" value="Unassembled WGS sequence"/>
</dbReference>
<organism evidence="3 4">
    <name type="scientific">Actinoallomurus vinaceus</name>
    <dbReference type="NCBI Taxonomy" id="1080074"/>
    <lineage>
        <taxon>Bacteria</taxon>
        <taxon>Bacillati</taxon>
        <taxon>Actinomycetota</taxon>
        <taxon>Actinomycetes</taxon>
        <taxon>Streptosporangiales</taxon>
        <taxon>Thermomonosporaceae</taxon>
        <taxon>Actinoallomurus</taxon>
    </lineage>
</organism>
<sequence length="423" mass="46460">MDHPEFTAFVLVAGLLLAAAAQWRGWRPSLRTALAVGIGLRLTLLISASTDSWQPVDFNEGFRAAGQAILHHQDPVLASQGSWHFLPMIPYFYALALATGLPWEIAGRLCTIIADVVLIVLVGRLAGRKYAAAARFQYACNPIALMVAVIHAQVEPISLVFLVAAYLLARSARAGAENGGAGPNGAWAGALFGFALSAKSWPIILLPVVLAMLPNWRQRLYGLVAAGAVPVFFLATLPLVVSSSWADMLNVARYLGEVRPIVGEWGWTALMTHGNWTLAPMAAKVGQLILYSTIALVIWMWWRADRIDQTSAILLAFMVVTPRMGAQYLLWFVPFLCARPTRWSRPAMTLGAVWAGIGYIYLTQFDDTGWWENHSWWAMSSVAIIPLLVLAMPWARRRPETADRLPTPDTELLPVTNEVSPSH</sequence>
<keyword evidence="2" id="KW-1133">Transmembrane helix</keyword>